<dbReference type="PANTHER" id="PTHR31213:SF19">
    <property type="entry name" value="BET V I_MAJOR LATEX PROTEIN DOMAIN-CONTAINING PROTEIN"/>
    <property type="match status" value="1"/>
</dbReference>
<sequence length="215" mass="23820">MWNEVLFVLLMFLGTMNCNNLVVSGRPLLHGITNKESTVSKVLEHELKVAASADEVWSVYGSPELPMHLLEMLPGSFEKVKITGDGGVGTIIDLTFPPGEFPHAYKEKFVFIDHKLRILKVQIIDGDYANLGVTYYMDTIIVVETGPDSCVIKSSMEYYVKPEFANIVEPLIDTVSVASMAEAVAKKVLEEKHKSSEENPSITTPFGPTQERGQN</sequence>
<keyword evidence="2" id="KW-0017">Alkaloid metabolism</keyword>
<feature type="region of interest" description="Disordered" evidence="3">
    <location>
        <begin position="190"/>
        <end position="215"/>
    </location>
</feature>
<feature type="compositionally biased region" description="Polar residues" evidence="3">
    <location>
        <begin position="198"/>
        <end position="215"/>
    </location>
</feature>
<keyword evidence="4" id="KW-0732">Signal</keyword>
<gene>
    <name evidence="6" type="ORF">IFM89_033030</name>
</gene>
<feature type="chain" id="PRO_5033020464" description="Bet v I/Major latex protein domain-containing protein" evidence="4">
    <location>
        <begin position="19"/>
        <end position="215"/>
    </location>
</feature>
<evidence type="ECO:0000256" key="3">
    <source>
        <dbReference type="SAM" id="MobiDB-lite"/>
    </source>
</evidence>
<dbReference type="InterPro" id="IPR050279">
    <property type="entry name" value="Plant_def-hormone_signal"/>
</dbReference>
<dbReference type="Proteomes" id="UP000631114">
    <property type="component" value="Unassembled WGS sequence"/>
</dbReference>
<evidence type="ECO:0000256" key="2">
    <source>
        <dbReference type="ARBA" id="ARBA00022589"/>
    </source>
</evidence>
<dbReference type="GO" id="GO:0005737">
    <property type="term" value="C:cytoplasm"/>
    <property type="evidence" value="ECO:0007669"/>
    <property type="project" value="TreeGrafter"/>
</dbReference>
<comment type="similarity">
    <text evidence="1">Belongs to the BetVI family.</text>
</comment>
<dbReference type="GO" id="GO:0005634">
    <property type="term" value="C:nucleus"/>
    <property type="evidence" value="ECO:0007669"/>
    <property type="project" value="TreeGrafter"/>
</dbReference>
<dbReference type="CDD" id="cd07816">
    <property type="entry name" value="Bet_v1-like"/>
    <property type="match status" value="1"/>
</dbReference>
<evidence type="ECO:0000313" key="7">
    <source>
        <dbReference type="Proteomes" id="UP000631114"/>
    </source>
</evidence>
<dbReference type="Pfam" id="PF00407">
    <property type="entry name" value="Bet_v_1"/>
    <property type="match status" value="1"/>
</dbReference>
<dbReference type="GO" id="GO:0009738">
    <property type="term" value="P:abscisic acid-activated signaling pathway"/>
    <property type="evidence" value="ECO:0007669"/>
    <property type="project" value="TreeGrafter"/>
</dbReference>
<feature type="domain" description="Bet v I/Major latex protein" evidence="5">
    <location>
        <begin position="40"/>
        <end position="188"/>
    </location>
</feature>
<protein>
    <recommendedName>
        <fullName evidence="5">Bet v I/Major latex protein domain-containing protein</fullName>
    </recommendedName>
</protein>
<dbReference type="Gene3D" id="3.30.530.20">
    <property type="match status" value="1"/>
</dbReference>
<dbReference type="GO" id="GO:0010427">
    <property type="term" value="F:abscisic acid binding"/>
    <property type="evidence" value="ECO:0007669"/>
    <property type="project" value="TreeGrafter"/>
</dbReference>
<organism evidence="6 7">
    <name type="scientific">Coptis chinensis</name>
    <dbReference type="NCBI Taxonomy" id="261450"/>
    <lineage>
        <taxon>Eukaryota</taxon>
        <taxon>Viridiplantae</taxon>
        <taxon>Streptophyta</taxon>
        <taxon>Embryophyta</taxon>
        <taxon>Tracheophyta</taxon>
        <taxon>Spermatophyta</taxon>
        <taxon>Magnoliopsida</taxon>
        <taxon>Ranunculales</taxon>
        <taxon>Ranunculaceae</taxon>
        <taxon>Coptidoideae</taxon>
        <taxon>Coptis</taxon>
    </lineage>
</organism>
<feature type="signal peptide" evidence="4">
    <location>
        <begin position="1"/>
        <end position="18"/>
    </location>
</feature>
<dbReference type="GO" id="GO:0006952">
    <property type="term" value="P:defense response"/>
    <property type="evidence" value="ECO:0007669"/>
    <property type="project" value="InterPro"/>
</dbReference>
<dbReference type="GO" id="GO:0004864">
    <property type="term" value="F:protein phosphatase inhibitor activity"/>
    <property type="evidence" value="ECO:0007669"/>
    <property type="project" value="TreeGrafter"/>
</dbReference>
<dbReference type="GO" id="GO:0009820">
    <property type="term" value="P:alkaloid metabolic process"/>
    <property type="evidence" value="ECO:0007669"/>
    <property type="project" value="UniProtKB-KW"/>
</dbReference>
<comment type="caution">
    <text evidence="6">The sequence shown here is derived from an EMBL/GenBank/DDBJ whole genome shotgun (WGS) entry which is preliminary data.</text>
</comment>
<keyword evidence="7" id="KW-1185">Reference proteome</keyword>
<proteinExistence type="inferred from homology"/>
<name>A0A835M2T7_9MAGN</name>
<dbReference type="InterPro" id="IPR000916">
    <property type="entry name" value="Bet_v_I/MLP"/>
</dbReference>
<dbReference type="InterPro" id="IPR023393">
    <property type="entry name" value="START-like_dom_sf"/>
</dbReference>
<evidence type="ECO:0000259" key="5">
    <source>
        <dbReference type="Pfam" id="PF00407"/>
    </source>
</evidence>
<dbReference type="AlphaFoldDB" id="A0A835M2T7"/>
<accession>A0A835M2T7</accession>
<evidence type="ECO:0000256" key="4">
    <source>
        <dbReference type="SAM" id="SignalP"/>
    </source>
</evidence>
<reference evidence="6 7" key="1">
    <citation type="submission" date="2020-10" db="EMBL/GenBank/DDBJ databases">
        <title>The Coptis chinensis genome and diversification of protoberbering-type alkaloids.</title>
        <authorList>
            <person name="Wang B."/>
            <person name="Shu S."/>
            <person name="Song C."/>
            <person name="Liu Y."/>
        </authorList>
    </citation>
    <scope>NUCLEOTIDE SEQUENCE [LARGE SCALE GENOMIC DNA]</scope>
    <source>
        <strain evidence="6">HL-2020</strain>
        <tissue evidence="6">Leaf</tissue>
    </source>
</reference>
<evidence type="ECO:0000256" key="1">
    <source>
        <dbReference type="ARBA" id="ARBA00009744"/>
    </source>
</evidence>
<evidence type="ECO:0000313" key="6">
    <source>
        <dbReference type="EMBL" id="KAF9616960.1"/>
    </source>
</evidence>
<dbReference type="SUPFAM" id="SSF55961">
    <property type="entry name" value="Bet v1-like"/>
    <property type="match status" value="1"/>
</dbReference>
<dbReference type="GO" id="GO:0038023">
    <property type="term" value="F:signaling receptor activity"/>
    <property type="evidence" value="ECO:0007669"/>
    <property type="project" value="TreeGrafter"/>
</dbReference>
<dbReference type="PANTHER" id="PTHR31213">
    <property type="entry name" value="OS08G0374000 PROTEIN-RELATED"/>
    <property type="match status" value="1"/>
</dbReference>
<dbReference type="EMBL" id="JADFTS010000003">
    <property type="protein sequence ID" value="KAF9616960.1"/>
    <property type="molecule type" value="Genomic_DNA"/>
</dbReference>